<sequence>MKHERKDTRKSSDKRGDKKGSGKSGSGGKRSNTQSLSRGKQIARIKKQSKANRIPEISFDTDARQEFLTGFHKRKLERRSKAIKKQEVEARQSMLEMRAELRAQRKRDLEQRLEAARADMGLPAENGFDDDGEESSKRSKKKASVGLWQEAEYENDDKLISVTITEDI</sequence>
<evidence type="ECO:0000313" key="6">
    <source>
        <dbReference type="EMBL" id="ORY82489.1"/>
    </source>
</evidence>
<protein>
    <submittedName>
        <fullName evidence="6">Nucleolar protein 12-domain-containing protein</fullName>
    </submittedName>
</protein>
<dbReference type="STRING" id="56484.A0A1Y2FEY5"/>
<keyword evidence="7" id="KW-1185">Reference proteome</keyword>
<dbReference type="InterPro" id="IPR019186">
    <property type="entry name" value="Nucleolar_protein_12"/>
</dbReference>
<comment type="similarity">
    <text evidence="2">Belongs to the RRP17 family.</text>
</comment>
<proteinExistence type="inferred from homology"/>
<feature type="region of interest" description="Disordered" evidence="5">
    <location>
        <begin position="116"/>
        <end position="147"/>
    </location>
</feature>
<feature type="compositionally biased region" description="Basic and acidic residues" evidence="5">
    <location>
        <begin position="1"/>
        <end position="20"/>
    </location>
</feature>
<keyword evidence="4" id="KW-0539">Nucleus</keyword>
<dbReference type="Proteomes" id="UP000193685">
    <property type="component" value="Unassembled WGS sequence"/>
</dbReference>
<evidence type="ECO:0000256" key="3">
    <source>
        <dbReference type="ARBA" id="ARBA00023054"/>
    </source>
</evidence>
<dbReference type="OrthoDB" id="551633at2759"/>
<comment type="subcellular location">
    <subcellularLocation>
        <location evidence="1">Nucleus</location>
        <location evidence="1">Nucleolus</location>
    </subcellularLocation>
</comment>
<accession>A0A1Y2FEY5</accession>
<dbReference type="RefSeq" id="XP_040725360.1">
    <property type="nucleotide sequence ID" value="XM_040867750.1"/>
</dbReference>
<dbReference type="EMBL" id="MCFI01000009">
    <property type="protein sequence ID" value="ORY82489.1"/>
    <property type="molecule type" value="Genomic_DNA"/>
</dbReference>
<dbReference type="Pfam" id="PF09805">
    <property type="entry name" value="Nop25"/>
    <property type="match status" value="1"/>
</dbReference>
<feature type="region of interest" description="Disordered" evidence="5">
    <location>
        <begin position="1"/>
        <end position="64"/>
    </location>
</feature>
<dbReference type="AlphaFoldDB" id="A0A1Y2FEY5"/>
<comment type="caution">
    <text evidence="6">The sequence shown here is derived from an EMBL/GenBank/DDBJ whole genome shotgun (WGS) entry which is preliminary data.</text>
</comment>
<reference evidence="6 7" key="1">
    <citation type="submission" date="2016-07" db="EMBL/GenBank/DDBJ databases">
        <title>Pervasive Adenine N6-methylation of Active Genes in Fungi.</title>
        <authorList>
            <consortium name="DOE Joint Genome Institute"/>
            <person name="Mondo S.J."/>
            <person name="Dannebaum R.O."/>
            <person name="Kuo R.C."/>
            <person name="Labutti K."/>
            <person name="Haridas S."/>
            <person name="Kuo A."/>
            <person name="Salamov A."/>
            <person name="Ahrendt S.R."/>
            <person name="Lipzen A."/>
            <person name="Sullivan W."/>
            <person name="Andreopoulos W.B."/>
            <person name="Clum A."/>
            <person name="Lindquist E."/>
            <person name="Daum C."/>
            <person name="Ramamoorthy G.K."/>
            <person name="Gryganskyi A."/>
            <person name="Culley D."/>
            <person name="Magnuson J.K."/>
            <person name="James T.Y."/>
            <person name="O'Malley M.A."/>
            <person name="Stajich J.E."/>
            <person name="Spatafora J.W."/>
            <person name="Visel A."/>
            <person name="Grigoriev I.V."/>
        </authorList>
    </citation>
    <scope>NUCLEOTIDE SEQUENCE [LARGE SCALE GENOMIC DNA]</scope>
    <source>
        <strain evidence="6 7">12-1054</strain>
    </source>
</reference>
<name>A0A1Y2FEY5_PROLT</name>
<evidence type="ECO:0000256" key="1">
    <source>
        <dbReference type="ARBA" id="ARBA00004604"/>
    </source>
</evidence>
<feature type="compositionally biased region" description="Basic residues" evidence="5">
    <location>
        <begin position="41"/>
        <end position="50"/>
    </location>
</feature>
<dbReference type="GO" id="GO:0019843">
    <property type="term" value="F:rRNA binding"/>
    <property type="evidence" value="ECO:0007669"/>
    <property type="project" value="TreeGrafter"/>
</dbReference>
<dbReference type="GeneID" id="63784349"/>
<gene>
    <name evidence="6" type="ORF">BCR37DRAFT_347186</name>
</gene>
<dbReference type="GO" id="GO:0005730">
    <property type="term" value="C:nucleolus"/>
    <property type="evidence" value="ECO:0007669"/>
    <property type="project" value="UniProtKB-SubCell"/>
</dbReference>
<keyword evidence="3" id="KW-0175">Coiled coil</keyword>
<dbReference type="PANTHER" id="PTHR14577:SF0">
    <property type="entry name" value="NUCLEOLAR PROTEIN 12"/>
    <property type="match status" value="1"/>
</dbReference>
<organism evidence="6 7">
    <name type="scientific">Protomyces lactucae-debilis</name>
    <dbReference type="NCBI Taxonomy" id="2754530"/>
    <lineage>
        <taxon>Eukaryota</taxon>
        <taxon>Fungi</taxon>
        <taxon>Dikarya</taxon>
        <taxon>Ascomycota</taxon>
        <taxon>Taphrinomycotina</taxon>
        <taxon>Taphrinomycetes</taxon>
        <taxon>Taphrinales</taxon>
        <taxon>Protomycetaceae</taxon>
        <taxon>Protomyces</taxon>
    </lineage>
</organism>
<evidence type="ECO:0000313" key="7">
    <source>
        <dbReference type="Proteomes" id="UP000193685"/>
    </source>
</evidence>
<dbReference type="OMA" id="EMNNDIG"/>
<evidence type="ECO:0000256" key="5">
    <source>
        <dbReference type="SAM" id="MobiDB-lite"/>
    </source>
</evidence>
<evidence type="ECO:0000256" key="2">
    <source>
        <dbReference type="ARBA" id="ARBA00007175"/>
    </source>
</evidence>
<dbReference type="PANTHER" id="PTHR14577">
    <property type="entry name" value="NUCLEOLAR PROTEIN 12"/>
    <property type="match status" value="1"/>
</dbReference>
<evidence type="ECO:0000256" key="4">
    <source>
        <dbReference type="ARBA" id="ARBA00023242"/>
    </source>
</evidence>